<protein>
    <submittedName>
        <fullName evidence="4">Uncharacterized protein LOC120258749</fullName>
    </submittedName>
</protein>
<evidence type="ECO:0000313" key="3">
    <source>
        <dbReference type="Proteomes" id="UP001515500"/>
    </source>
</evidence>
<dbReference type="RefSeq" id="XP_039122119.1">
    <property type="nucleotide sequence ID" value="XM_039266185.1"/>
</dbReference>
<dbReference type="InterPro" id="IPR054722">
    <property type="entry name" value="PolX-like_BBD"/>
</dbReference>
<name>A0AB40B4P6_DIOCR</name>
<reference evidence="4" key="1">
    <citation type="submission" date="2025-08" db="UniProtKB">
        <authorList>
            <consortium name="RefSeq"/>
        </authorList>
    </citation>
    <scope>IDENTIFICATION</scope>
</reference>
<evidence type="ECO:0000256" key="1">
    <source>
        <dbReference type="SAM" id="MobiDB-lite"/>
    </source>
</evidence>
<dbReference type="Pfam" id="PF22936">
    <property type="entry name" value="Pol_BBD"/>
    <property type="match status" value="1"/>
</dbReference>
<organism evidence="3 4">
    <name type="scientific">Dioscorea cayennensis subsp. rotundata</name>
    <name type="common">White Guinea yam</name>
    <name type="synonym">Dioscorea rotundata</name>
    <dbReference type="NCBI Taxonomy" id="55577"/>
    <lineage>
        <taxon>Eukaryota</taxon>
        <taxon>Viridiplantae</taxon>
        <taxon>Streptophyta</taxon>
        <taxon>Embryophyta</taxon>
        <taxon>Tracheophyta</taxon>
        <taxon>Spermatophyta</taxon>
        <taxon>Magnoliopsida</taxon>
        <taxon>Liliopsida</taxon>
        <taxon>Dioscoreales</taxon>
        <taxon>Dioscoreaceae</taxon>
        <taxon>Dioscorea</taxon>
    </lineage>
</organism>
<dbReference type="Proteomes" id="UP001515500">
    <property type="component" value="Chromosome 4"/>
</dbReference>
<dbReference type="GeneID" id="120258749"/>
<feature type="region of interest" description="Disordered" evidence="1">
    <location>
        <begin position="152"/>
        <end position="190"/>
    </location>
</feature>
<dbReference type="Pfam" id="PF14223">
    <property type="entry name" value="Retrotran_gag_2"/>
    <property type="match status" value="1"/>
</dbReference>
<sequence length="292" mass="33074">MKAVFRSKDLWSIVEKGVAEEPDDNRLTEIMKKDAKAVCLIQQNLDDRVLLRITEAKTAKQAWDMLKTHYQGNTNNITIKMLREEFPYKTVVTKILRSLTPRFTNVVSSIVEAKDLNTLAIDALCGSLRSHESILNNAGDQDEDKALHVRTTPSCDHFNRGGRGRGRGGFNRGRGRGRGRGRNSDIFHHADNSRQHKNVQCFICKKFGHDKSQCWYRSKEANITEEAKEQDEGLLFMASTETRSEGVKWLINSGCSNHMSGDRRLFKNLESTPQHNIRLGDGNLLQVAGFSQ</sequence>
<accession>A0AB40B4P6</accession>
<dbReference type="PANTHER" id="PTHR35317:SF23">
    <property type="entry name" value="OS04G0629600 PROTEIN"/>
    <property type="match status" value="1"/>
</dbReference>
<evidence type="ECO:0000313" key="4">
    <source>
        <dbReference type="RefSeq" id="XP_039122119.1"/>
    </source>
</evidence>
<gene>
    <name evidence="4" type="primary">LOC120258749</name>
</gene>
<dbReference type="GO" id="GO:0003676">
    <property type="term" value="F:nucleic acid binding"/>
    <property type="evidence" value="ECO:0007669"/>
    <property type="project" value="InterPro"/>
</dbReference>
<dbReference type="SUPFAM" id="SSF57756">
    <property type="entry name" value="Retrovirus zinc finger-like domains"/>
    <property type="match status" value="1"/>
</dbReference>
<evidence type="ECO:0000259" key="2">
    <source>
        <dbReference type="Pfam" id="PF22936"/>
    </source>
</evidence>
<proteinExistence type="predicted"/>
<dbReference type="InterPro" id="IPR036875">
    <property type="entry name" value="Znf_CCHC_sf"/>
</dbReference>
<dbReference type="PANTHER" id="PTHR35317">
    <property type="entry name" value="OS04G0629600 PROTEIN"/>
    <property type="match status" value="1"/>
</dbReference>
<dbReference type="GO" id="GO:0008270">
    <property type="term" value="F:zinc ion binding"/>
    <property type="evidence" value="ECO:0007669"/>
    <property type="project" value="InterPro"/>
</dbReference>
<dbReference type="AlphaFoldDB" id="A0AB40B4P6"/>
<keyword evidence="3" id="KW-1185">Reference proteome</keyword>
<feature type="domain" description="Retrovirus-related Pol polyprotein from transposon TNT 1-94-like beta-barrel" evidence="2">
    <location>
        <begin position="249"/>
        <end position="290"/>
    </location>
</feature>